<dbReference type="InterPro" id="IPR050951">
    <property type="entry name" value="Retrovirus_Pol_polyprotein"/>
</dbReference>
<keyword evidence="3" id="KW-1185">Reference proteome</keyword>
<dbReference type="AlphaFoldDB" id="W4KBA6"/>
<sequence length="129" mass="15210">PLKVIFDKNQQLDILTRAHKGLGHRGEQAVFETIRIRFFWPHMFNDVRHHVRSCHECQIRSTRRVEVPLTISTPSTVWSKIYVDIMLMPLAKGYRYIVAARDNLSRASEGQALRRADSKTLMKFFWEQI</sequence>
<dbReference type="GeneID" id="20669264"/>
<dbReference type="eggNOG" id="KOG0017">
    <property type="taxonomic scope" value="Eukaryota"/>
</dbReference>
<dbReference type="SUPFAM" id="SSF53098">
    <property type="entry name" value="Ribonuclease H-like"/>
    <property type="match status" value="1"/>
</dbReference>
<dbReference type="Gene3D" id="1.10.340.70">
    <property type="match status" value="1"/>
</dbReference>
<protein>
    <recommendedName>
        <fullName evidence="1">Integrase zinc-binding domain-containing protein</fullName>
    </recommendedName>
</protein>
<gene>
    <name evidence="2" type="ORF">HETIRDRAFT_27212</name>
</gene>
<dbReference type="InParanoid" id="W4KBA6"/>
<dbReference type="PANTHER" id="PTHR37984">
    <property type="entry name" value="PROTEIN CBG26694"/>
    <property type="match status" value="1"/>
</dbReference>
<evidence type="ECO:0000259" key="1">
    <source>
        <dbReference type="Pfam" id="PF17921"/>
    </source>
</evidence>
<reference evidence="2 3" key="1">
    <citation type="journal article" date="2012" name="New Phytol.">
        <title>Insight into trade-off between wood decay and parasitism from the genome of a fungal forest pathogen.</title>
        <authorList>
            <person name="Olson A."/>
            <person name="Aerts A."/>
            <person name="Asiegbu F."/>
            <person name="Belbahri L."/>
            <person name="Bouzid O."/>
            <person name="Broberg A."/>
            <person name="Canback B."/>
            <person name="Coutinho P.M."/>
            <person name="Cullen D."/>
            <person name="Dalman K."/>
            <person name="Deflorio G."/>
            <person name="van Diepen L.T."/>
            <person name="Dunand C."/>
            <person name="Duplessis S."/>
            <person name="Durling M."/>
            <person name="Gonthier P."/>
            <person name="Grimwood J."/>
            <person name="Fossdal C.G."/>
            <person name="Hansson D."/>
            <person name="Henrissat B."/>
            <person name="Hietala A."/>
            <person name="Himmelstrand K."/>
            <person name="Hoffmeister D."/>
            <person name="Hogberg N."/>
            <person name="James T.Y."/>
            <person name="Karlsson M."/>
            <person name="Kohler A."/>
            <person name="Kues U."/>
            <person name="Lee Y.H."/>
            <person name="Lin Y.C."/>
            <person name="Lind M."/>
            <person name="Lindquist E."/>
            <person name="Lombard V."/>
            <person name="Lucas S."/>
            <person name="Lunden K."/>
            <person name="Morin E."/>
            <person name="Murat C."/>
            <person name="Park J."/>
            <person name="Raffaello T."/>
            <person name="Rouze P."/>
            <person name="Salamov A."/>
            <person name="Schmutz J."/>
            <person name="Solheim H."/>
            <person name="Stahlberg J."/>
            <person name="Velez H."/>
            <person name="de Vries R.P."/>
            <person name="Wiebenga A."/>
            <person name="Woodward S."/>
            <person name="Yakovlev I."/>
            <person name="Garbelotto M."/>
            <person name="Martin F."/>
            <person name="Grigoriev I.V."/>
            <person name="Stenlid J."/>
        </authorList>
    </citation>
    <scope>NUCLEOTIDE SEQUENCE [LARGE SCALE GENOMIC DNA]</scope>
    <source>
        <strain evidence="2 3">TC 32-1</strain>
    </source>
</reference>
<dbReference type="PANTHER" id="PTHR37984:SF15">
    <property type="entry name" value="INTEGRASE CATALYTIC DOMAIN-CONTAINING PROTEIN"/>
    <property type="match status" value="1"/>
</dbReference>
<name>W4KBA6_HETIT</name>
<dbReference type="OrthoDB" id="446925at2759"/>
<feature type="domain" description="Integrase zinc-binding" evidence="1">
    <location>
        <begin position="7"/>
        <end position="62"/>
    </location>
</feature>
<dbReference type="InterPro" id="IPR012337">
    <property type="entry name" value="RNaseH-like_sf"/>
</dbReference>
<feature type="non-terminal residue" evidence="2">
    <location>
        <position position="1"/>
    </location>
</feature>
<evidence type="ECO:0000313" key="2">
    <source>
        <dbReference type="EMBL" id="ETW82645.1"/>
    </source>
</evidence>
<dbReference type="EMBL" id="KI925457">
    <property type="protein sequence ID" value="ETW82645.1"/>
    <property type="molecule type" value="Genomic_DNA"/>
</dbReference>
<dbReference type="RefSeq" id="XP_009544612.1">
    <property type="nucleotide sequence ID" value="XM_009546317.1"/>
</dbReference>
<accession>W4KBA6</accession>
<feature type="non-terminal residue" evidence="2">
    <location>
        <position position="129"/>
    </location>
</feature>
<dbReference type="Pfam" id="PF17921">
    <property type="entry name" value="Integrase_H2C2"/>
    <property type="match status" value="1"/>
</dbReference>
<dbReference type="KEGG" id="hir:HETIRDRAFT_27212"/>
<evidence type="ECO:0000313" key="3">
    <source>
        <dbReference type="Proteomes" id="UP000030671"/>
    </source>
</evidence>
<dbReference type="InterPro" id="IPR041588">
    <property type="entry name" value="Integrase_H2C2"/>
</dbReference>
<dbReference type="Proteomes" id="UP000030671">
    <property type="component" value="Unassembled WGS sequence"/>
</dbReference>
<dbReference type="HOGENOM" id="CLU_000384_29_0_1"/>
<proteinExistence type="predicted"/>
<organism evidence="2 3">
    <name type="scientific">Heterobasidion irregulare (strain TC 32-1)</name>
    <dbReference type="NCBI Taxonomy" id="747525"/>
    <lineage>
        <taxon>Eukaryota</taxon>
        <taxon>Fungi</taxon>
        <taxon>Dikarya</taxon>
        <taxon>Basidiomycota</taxon>
        <taxon>Agaricomycotina</taxon>
        <taxon>Agaricomycetes</taxon>
        <taxon>Russulales</taxon>
        <taxon>Bondarzewiaceae</taxon>
        <taxon>Heterobasidion</taxon>
        <taxon>Heterobasidion annosum species complex</taxon>
    </lineage>
</organism>